<proteinExistence type="predicted"/>
<evidence type="ECO:0000313" key="1">
    <source>
        <dbReference type="EMBL" id="OGL67152.1"/>
    </source>
</evidence>
<dbReference type="InterPro" id="IPR042184">
    <property type="entry name" value="YqeY/Aim41_N"/>
</dbReference>
<gene>
    <name evidence="1" type="ORF">A2856_03740</name>
</gene>
<dbReference type="EMBL" id="MGDT01000003">
    <property type="protein sequence ID" value="OGL67152.1"/>
    <property type="molecule type" value="Genomic_DNA"/>
</dbReference>
<sequence>MSIVNQVTDDMKAAMKAQEAAKLSTIRMLKTALKNRQIELMHELTDDEALAVIRTQIKQLKDSLDSFMSAGRNDLAEPLHAEIATLEAYLPAQMDDATLAAKVKEALAEAGLTAKADMGRAMGVAMKAVAGLADGGRVKKAVESALV</sequence>
<dbReference type="InterPro" id="IPR019004">
    <property type="entry name" value="YqeY/Aim41"/>
</dbReference>
<dbReference type="STRING" id="1802385.A2856_03740"/>
<dbReference type="Gene3D" id="1.10.10.410">
    <property type="match status" value="1"/>
</dbReference>
<dbReference type="Pfam" id="PF09424">
    <property type="entry name" value="YqeY"/>
    <property type="match status" value="1"/>
</dbReference>
<dbReference type="SUPFAM" id="SSF89095">
    <property type="entry name" value="GatB/YqeY motif"/>
    <property type="match status" value="1"/>
</dbReference>
<dbReference type="PANTHER" id="PTHR28055:SF1">
    <property type="entry name" value="ALTERED INHERITANCE OF MITOCHONDRIA PROTEIN 41, MITOCHONDRIAL"/>
    <property type="match status" value="1"/>
</dbReference>
<dbReference type="GO" id="GO:0016884">
    <property type="term" value="F:carbon-nitrogen ligase activity, with glutamine as amido-N-donor"/>
    <property type="evidence" value="ECO:0007669"/>
    <property type="project" value="InterPro"/>
</dbReference>
<dbReference type="InterPro" id="IPR003789">
    <property type="entry name" value="Asn/Gln_tRNA_amidoTrase-B-like"/>
</dbReference>
<dbReference type="Proteomes" id="UP000177885">
    <property type="component" value="Unassembled WGS sequence"/>
</dbReference>
<name>A0A1F7TMF6_9BACT</name>
<accession>A0A1F7TMF6</accession>
<dbReference type="AlphaFoldDB" id="A0A1F7TMF6"/>
<evidence type="ECO:0008006" key="3">
    <source>
        <dbReference type="Google" id="ProtNLM"/>
    </source>
</evidence>
<protein>
    <recommendedName>
        <fullName evidence="3">Glutamyl-tRNA amidotransferase</fullName>
    </recommendedName>
</protein>
<organism evidence="1 2">
    <name type="scientific">Candidatus Uhrbacteria bacterium RIFCSPHIGHO2_01_FULL_63_20</name>
    <dbReference type="NCBI Taxonomy" id="1802385"/>
    <lineage>
        <taxon>Bacteria</taxon>
        <taxon>Candidatus Uhriibacteriota</taxon>
    </lineage>
</organism>
<dbReference type="InterPro" id="IPR023168">
    <property type="entry name" value="GatB_Yqey_C_2"/>
</dbReference>
<dbReference type="PANTHER" id="PTHR28055">
    <property type="entry name" value="ALTERED INHERITANCE OF MITOCHONDRIA PROTEIN 41, MITOCHONDRIAL"/>
    <property type="match status" value="1"/>
</dbReference>
<comment type="caution">
    <text evidence="1">The sequence shown here is derived from an EMBL/GenBank/DDBJ whole genome shotgun (WGS) entry which is preliminary data.</text>
</comment>
<evidence type="ECO:0000313" key="2">
    <source>
        <dbReference type="Proteomes" id="UP000177885"/>
    </source>
</evidence>
<dbReference type="Gene3D" id="1.10.1510.10">
    <property type="entry name" value="Uncharacterised protein YqeY/AIM41 PF09424, N-terminal domain"/>
    <property type="match status" value="1"/>
</dbReference>
<reference evidence="1 2" key="1">
    <citation type="journal article" date="2016" name="Nat. Commun.">
        <title>Thousands of microbial genomes shed light on interconnected biogeochemical processes in an aquifer system.</title>
        <authorList>
            <person name="Anantharaman K."/>
            <person name="Brown C.T."/>
            <person name="Hug L.A."/>
            <person name="Sharon I."/>
            <person name="Castelle C.J."/>
            <person name="Probst A.J."/>
            <person name="Thomas B.C."/>
            <person name="Singh A."/>
            <person name="Wilkins M.J."/>
            <person name="Karaoz U."/>
            <person name="Brodie E.L."/>
            <person name="Williams K.H."/>
            <person name="Hubbard S.S."/>
            <person name="Banfield J.F."/>
        </authorList>
    </citation>
    <scope>NUCLEOTIDE SEQUENCE [LARGE SCALE GENOMIC DNA]</scope>
</reference>